<organism evidence="2 3">
    <name type="scientific">Komagataella phaffii (strain GS115 / ATCC 20864)</name>
    <name type="common">Yeast</name>
    <name type="synonym">Pichia pastoris</name>
    <dbReference type="NCBI Taxonomy" id="644223"/>
    <lineage>
        <taxon>Eukaryota</taxon>
        <taxon>Fungi</taxon>
        <taxon>Dikarya</taxon>
        <taxon>Ascomycota</taxon>
        <taxon>Saccharomycotina</taxon>
        <taxon>Pichiomycetes</taxon>
        <taxon>Pichiales</taxon>
        <taxon>Pichiaceae</taxon>
        <taxon>Komagataella</taxon>
    </lineage>
</organism>
<feature type="domain" description="Thioesterase" evidence="1">
    <location>
        <begin position="133"/>
        <end position="197"/>
    </location>
</feature>
<dbReference type="SUPFAM" id="SSF54637">
    <property type="entry name" value="Thioesterase/thiol ester dehydrase-isomerase"/>
    <property type="match status" value="1"/>
</dbReference>
<dbReference type="SMR" id="C4R923"/>
<dbReference type="CDD" id="cd03443">
    <property type="entry name" value="PaaI_thioesterase"/>
    <property type="match status" value="1"/>
</dbReference>
<evidence type="ECO:0000259" key="1">
    <source>
        <dbReference type="Pfam" id="PF03061"/>
    </source>
</evidence>
<dbReference type="KEGG" id="ppa:PAS_chr4_0829"/>
<dbReference type="Gene3D" id="3.10.129.10">
    <property type="entry name" value="Hotdog Thioesterase"/>
    <property type="match status" value="1"/>
</dbReference>
<dbReference type="InterPro" id="IPR052061">
    <property type="entry name" value="PTE-AB_protein"/>
</dbReference>
<dbReference type="PANTHER" id="PTHR47260:SF4">
    <property type="entry name" value="MIOREX COMPLEX COMPONENT 3"/>
    <property type="match status" value="1"/>
</dbReference>
<dbReference type="eggNOG" id="KOG4781">
    <property type="taxonomic scope" value="Eukaryota"/>
</dbReference>
<dbReference type="InterPro" id="IPR006683">
    <property type="entry name" value="Thioestr_dom"/>
</dbReference>
<evidence type="ECO:0000313" key="3">
    <source>
        <dbReference type="Proteomes" id="UP000000314"/>
    </source>
</evidence>
<keyword evidence="3" id="KW-1185">Reference proteome</keyword>
<dbReference type="OrthoDB" id="506431at2759"/>
<dbReference type="OMA" id="LEINYRQ"/>
<dbReference type="Proteomes" id="UP000000314">
    <property type="component" value="Chromosome 4"/>
</dbReference>
<proteinExistence type="predicted"/>
<accession>C4R923</accession>
<dbReference type="GeneID" id="8201229"/>
<dbReference type="RefSeq" id="XP_002494277.1">
    <property type="nucleotide sequence ID" value="XM_002494232.1"/>
</dbReference>
<dbReference type="HOGENOM" id="CLU_052827_2_2_1"/>
<name>C4R923_KOMPG</name>
<dbReference type="InParanoid" id="C4R923"/>
<protein>
    <recommendedName>
        <fullName evidence="1">Thioesterase domain-containing protein</fullName>
    </recommendedName>
</protein>
<dbReference type="AlphaFoldDB" id="C4R923"/>
<evidence type="ECO:0000313" key="2">
    <source>
        <dbReference type="EMBL" id="CAY72098.1"/>
    </source>
</evidence>
<dbReference type="InterPro" id="IPR029069">
    <property type="entry name" value="HotDog_dom_sf"/>
</dbReference>
<dbReference type="EMBL" id="FN392322">
    <property type="protein sequence ID" value="CAY72098.1"/>
    <property type="molecule type" value="Genomic_DNA"/>
</dbReference>
<dbReference type="STRING" id="644223.C4R923"/>
<sequence>MFKAASRILLAGTFFAGGYVTMVRPWPTSFTMFDVERQKNLFKYGKRFNNDVVIQSIRQSKAFQTYAQDEGYKLITHSEILPEQMLKNHVSQGIMAGERHLEIDPIVFLDEEGGRIRVFYQLGSDLVGSDNKIHNGLIATLLDEQLCLCGFKKLPSGKGVTAQLTINFENKVDPGSTVILKGQLMEAKGRKCIIKGNIETLSYNDRQEESTKIATAQCVLVEPKWFKYLSWLKVFDTV</sequence>
<dbReference type="PANTHER" id="PTHR47260">
    <property type="entry name" value="UPF0644 PROTEIN PB2B4.06"/>
    <property type="match status" value="1"/>
</dbReference>
<reference evidence="2 3" key="1">
    <citation type="journal article" date="2009" name="Nat. Biotechnol.">
        <title>Genome sequence of the recombinant protein production host Pichia pastoris.</title>
        <authorList>
            <person name="De Schutter K."/>
            <person name="Lin Y.C."/>
            <person name="Tiels P."/>
            <person name="Van Hecke A."/>
            <person name="Glinka S."/>
            <person name="Weber-Lehmann J."/>
            <person name="Rouze P."/>
            <person name="Van de Peer Y."/>
            <person name="Callewaert N."/>
        </authorList>
    </citation>
    <scope>NUCLEOTIDE SEQUENCE [LARGE SCALE GENOMIC DNA]</scope>
    <source>
        <strain evidence="3">GS115 / ATCC 20864</strain>
    </source>
</reference>
<dbReference type="FunCoup" id="C4R923">
    <property type="interactions" value="19"/>
</dbReference>
<gene>
    <name evidence="2" type="ordered locus">PAS_chr4_0829</name>
</gene>
<dbReference type="GO" id="GO:0005743">
    <property type="term" value="C:mitochondrial inner membrane"/>
    <property type="evidence" value="ECO:0007669"/>
    <property type="project" value="EnsemblFungi"/>
</dbReference>
<dbReference type="Pfam" id="PF03061">
    <property type="entry name" value="4HBT"/>
    <property type="match status" value="1"/>
</dbReference>